<keyword evidence="1" id="KW-0472">Membrane</keyword>
<keyword evidence="1" id="KW-0812">Transmembrane</keyword>
<dbReference type="AlphaFoldDB" id="B7FI22"/>
<evidence type="ECO:0000256" key="1">
    <source>
        <dbReference type="SAM" id="Phobius"/>
    </source>
</evidence>
<dbReference type="EMBL" id="BT051739">
    <property type="protein sequence ID" value="ACJ84401.1"/>
    <property type="molecule type" value="mRNA"/>
</dbReference>
<reference evidence="3" key="2">
    <citation type="submission" date="2012-05" db="EMBL/GenBank/DDBJ databases">
        <authorList>
            <person name="Krishnakumar V."/>
            <person name="Cheung F."/>
            <person name="Xiao Y."/>
            <person name="Chan A."/>
            <person name="Moskal W.A."/>
            <person name="Town C.D."/>
        </authorList>
    </citation>
    <scope>NUCLEOTIDE SEQUENCE</scope>
</reference>
<dbReference type="EMBL" id="BT148342">
    <property type="protein sequence ID" value="AFK48136.1"/>
    <property type="molecule type" value="mRNA"/>
</dbReference>
<organism evidence="2">
    <name type="scientific">Medicago truncatula</name>
    <name type="common">Barrel medic</name>
    <name type="synonym">Medicago tribuloides</name>
    <dbReference type="NCBI Taxonomy" id="3880"/>
    <lineage>
        <taxon>Eukaryota</taxon>
        <taxon>Viridiplantae</taxon>
        <taxon>Streptophyta</taxon>
        <taxon>Embryophyta</taxon>
        <taxon>Tracheophyta</taxon>
        <taxon>Spermatophyta</taxon>
        <taxon>Magnoliopsida</taxon>
        <taxon>eudicotyledons</taxon>
        <taxon>Gunneridae</taxon>
        <taxon>Pentapetalae</taxon>
        <taxon>rosids</taxon>
        <taxon>fabids</taxon>
        <taxon>Fabales</taxon>
        <taxon>Fabaceae</taxon>
        <taxon>Papilionoideae</taxon>
        <taxon>50 kb inversion clade</taxon>
        <taxon>NPAAA clade</taxon>
        <taxon>Hologalegina</taxon>
        <taxon>IRL clade</taxon>
        <taxon>Trifolieae</taxon>
        <taxon>Medicago</taxon>
    </lineage>
</organism>
<name>B7FI22_MEDTR</name>
<feature type="transmembrane region" description="Helical" evidence="1">
    <location>
        <begin position="47"/>
        <end position="66"/>
    </location>
</feature>
<evidence type="ECO:0008006" key="4">
    <source>
        <dbReference type="Google" id="ProtNLM"/>
    </source>
</evidence>
<dbReference type="ExpressionAtlas" id="B7FI22">
    <property type="expression patterns" value="differential"/>
</dbReference>
<sequence>MHPPAPANSVPGNTIDPSLIRIYRAWKGNNVFFLGGRFIFGPDVKSIFTTLFLVIAPVAVFCAFVARKFFDDFPNHSGYSILILVILLTIFEEILA</sequence>
<reference evidence="2" key="1">
    <citation type="submission" date="2008-12" db="EMBL/GenBank/DDBJ databases">
        <title>Medicago truncatula full length cdna cloning project.</title>
        <authorList>
            <person name="Moskal W."/>
            <person name="Chan A."/>
            <person name="Cheung F."/>
            <person name="Xiao Y."/>
            <person name="Town C.D."/>
        </authorList>
    </citation>
    <scope>NUCLEOTIDE SEQUENCE</scope>
</reference>
<keyword evidence="1" id="KW-1133">Transmembrane helix</keyword>
<feature type="transmembrane region" description="Helical" evidence="1">
    <location>
        <begin position="78"/>
        <end position="95"/>
    </location>
</feature>
<protein>
    <recommendedName>
        <fullName evidence="4">Transmembrane protein</fullName>
    </recommendedName>
</protein>
<evidence type="ECO:0000313" key="2">
    <source>
        <dbReference type="EMBL" id="ACJ84401.1"/>
    </source>
</evidence>
<proteinExistence type="evidence at transcript level"/>
<accession>B7FI22</accession>
<evidence type="ECO:0000313" key="3">
    <source>
        <dbReference type="EMBL" id="AFK48136.1"/>
    </source>
</evidence>